<comment type="cofactor">
    <cofactor evidence="1">
        <name>Mn(2+)</name>
        <dbReference type="ChEBI" id="CHEBI:29035"/>
    </cofactor>
</comment>
<feature type="region of interest" description="Disordered" evidence="9">
    <location>
        <begin position="475"/>
        <end position="499"/>
    </location>
</feature>
<evidence type="ECO:0000256" key="5">
    <source>
        <dbReference type="ARBA" id="ARBA00023211"/>
    </source>
</evidence>
<evidence type="ECO:0000256" key="1">
    <source>
        <dbReference type="ARBA" id="ARBA00001936"/>
    </source>
</evidence>
<dbReference type="EMBL" id="CATQJA010002615">
    <property type="protein sequence ID" value="CAJ0573209.1"/>
    <property type="molecule type" value="Genomic_DNA"/>
</dbReference>
<keyword evidence="3 8" id="KW-0378">Hydrolase</keyword>
<gene>
    <name evidence="11" type="ORF">MSPICULIGERA_LOCUS11577</name>
</gene>
<dbReference type="PANTHER" id="PTHR11668">
    <property type="entry name" value="SERINE/THREONINE PROTEIN PHOSPHATASE"/>
    <property type="match status" value="1"/>
</dbReference>
<comment type="similarity">
    <text evidence="8">Belongs to the PPP phosphatase family.</text>
</comment>
<evidence type="ECO:0000256" key="2">
    <source>
        <dbReference type="ARBA" id="ARBA00022723"/>
    </source>
</evidence>
<feature type="compositionally biased region" description="Basic residues" evidence="9">
    <location>
        <begin position="554"/>
        <end position="568"/>
    </location>
</feature>
<sequence length="568" mass="62773">MDTTKCTFSQPPPGAALHSTTMAADVKVELDAGALMRRMQEAVYKDKTKDDKEVWAVKNELTPAIIEEVIRRATPIIRAEPMRLEVKAPVYCVGDIHGQFTDLMRIFKKTGWPDGQSRRYLFLGDYVDRGPNSLECIVFLLLVKVIHPSAIYLLRGNHECSAVNRVYGFYEECCSRFPENHVGRGLWDQFQDLFNWMPMTALISRRILCMHGGISPMLQELSQLNDIERPVDPFAACLAVDLLWADPSPQMANGPLDPLYEASARGISHHFSKRALQELCKKFSIDLVVRGHQVVQDGYEFFAHRHLVTVFSAPNYCGTFNNFGALLYVDWDCQCSMTTFPPDPLAPKGKGPKAAETTIDEMDIDDGKEEGGTSAAPTRPERVKQASQGPPTPKAKSQRRVYAQPIVDTQPGSPAGLRQEDLKFHPATVSHPADPKPAKPADDSGVVVVEMEPAKPPPLRSPWRTNEALQPVQPVATAPEAAQKRAETIVEPEAKPVAPPNQKIWALNLNSFLVASTPAIADPKLTAETPKPRPDPPPTSTPASATPSSGPKRPPSKIKHISRKSRRK</sequence>
<dbReference type="GO" id="GO:0005634">
    <property type="term" value="C:nucleus"/>
    <property type="evidence" value="ECO:0007669"/>
    <property type="project" value="TreeGrafter"/>
</dbReference>
<dbReference type="InterPro" id="IPR029052">
    <property type="entry name" value="Metallo-depent_PP-like"/>
</dbReference>
<name>A0AA36G534_9BILA</name>
<evidence type="ECO:0000256" key="3">
    <source>
        <dbReference type="ARBA" id="ARBA00022801"/>
    </source>
</evidence>
<dbReference type="SMART" id="SM00156">
    <property type="entry name" value="PP2Ac"/>
    <property type="match status" value="1"/>
</dbReference>
<feature type="compositionally biased region" description="Low complexity" evidence="9">
    <location>
        <begin position="541"/>
        <end position="551"/>
    </location>
</feature>
<dbReference type="SUPFAM" id="SSF56300">
    <property type="entry name" value="Metallo-dependent phosphatases"/>
    <property type="match status" value="1"/>
</dbReference>
<reference evidence="11" key="1">
    <citation type="submission" date="2023-06" db="EMBL/GenBank/DDBJ databases">
        <authorList>
            <person name="Delattre M."/>
        </authorList>
    </citation>
    <scope>NUCLEOTIDE SEQUENCE</scope>
    <source>
        <strain evidence="11">AF72</strain>
    </source>
</reference>
<keyword evidence="5" id="KW-0464">Manganese</keyword>
<keyword evidence="12" id="KW-1185">Reference proteome</keyword>
<evidence type="ECO:0000313" key="11">
    <source>
        <dbReference type="EMBL" id="CAJ0573209.1"/>
    </source>
</evidence>
<feature type="non-terminal residue" evidence="11">
    <location>
        <position position="568"/>
    </location>
</feature>
<dbReference type="GO" id="GO:0005737">
    <property type="term" value="C:cytoplasm"/>
    <property type="evidence" value="ECO:0007669"/>
    <property type="project" value="TreeGrafter"/>
</dbReference>
<feature type="compositionally biased region" description="Basic and acidic residues" evidence="9">
    <location>
        <begin position="482"/>
        <end position="494"/>
    </location>
</feature>
<feature type="domain" description="Serine/threonine specific protein phosphatases" evidence="10">
    <location>
        <begin position="154"/>
        <end position="159"/>
    </location>
</feature>
<comment type="catalytic activity">
    <reaction evidence="7 8">
        <text>O-phospho-L-threonyl-[protein] + H2O = L-threonyl-[protein] + phosphate</text>
        <dbReference type="Rhea" id="RHEA:47004"/>
        <dbReference type="Rhea" id="RHEA-COMP:11060"/>
        <dbReference type="Rhea" id="RHEA-COMP:11605"/>
        <dbReference type="ChEBI" id="CHEBI:15377"/>
        <dbReference type="ChEBI" id="CHEBI:30013"/>
        <dbReference type="ChEBI" id="CHEBI:43474"/>
        <dbReference type="ChEBI" id="CHEBI:61977"/>
        <dbReference type="EC" id="3.1.3.16"/>
    </reaction>
</comment>
<evidence type="ECO:0000256" key="6">
    <source>
        <dbReference type="ARBA" id="ARBA00047761"/>
    </source>
</evidence>
<evidence type="ECO:0000256" key="7">
    <source>
        <dbReference type="ARBA" id="ARBA00048336"/>
    </source>
</evidence>
<dbReference type="Gene3D" id="3.60.21.10">
    <property type="match status" value="1"/>
</dbReference>
<dbReference type="InterPro" id="IPR006186">
    <property type="entry name" value="Ser/Thr-sp_prot-phosphatase"/>
</dbReference>
<accession>A0AA36G534</accession>
<dbReference type="PROSITE" id="PS00125">
    <property type="entry name" value="SER_THR_PHOSPHATASE"/>
    <property type="match status" value="1"/>
</dbReference>
<evidence type="ECO:0000313" key="12">
    <source>
        <dbReference type="Proteomes" id="UP001177023"/>
    </source>
</evidence>
<protein>
    <recommendedName>
        <fullName evidence="8">Serine/threonine-protein phosphatase</fullName>
        <ecNumber evidence="8">3.1.3.16</ecNumber>
    </recommendedName>
</protein>
<evidence type="ECO:0000256" key="8">
    <source>
        <dbReference type="RuleBase" id="RU004273"/>
    </source>
</evidence>
<feature type="region of interest" description="Disordered" evidence="9">
    <location>
        <begin position="360"/>
        <end position="401"/>
    </location>
</feature>
<feature type="region of interest" description="Disordered" evidence="9">
    <location>
        <begin position="523"/>
        <end position="568"/>
    </location>
</feature>
<organism evidence="11 12">
    <name type="scientific">Mesorhabditis spiculigera</name>
    <dbReference type="NCBI Taxonomy" id="96644"/>
    <lineage>
        <taxon>Eukaryota</taxon>
        <taxon>Metazoa</taxon>
        <taxon>Ecdysozoa</taxon>
        <taxon>Nematoda</taxon>
        <taxon>Chromadorea</taxon>
        <taxon>Rhabditida</taxon>
        <taxon>Rhabditina</taxon>
        <taxon>Rhabditomorpha</taxon>
        <taxon>Rhabditoidea</taxon>
        <taxon>Rhabditidae</taxon>
        <taxon>Mesorhabditinae</taxon>
        <taxon>Mesorhabditis</taxon>
    </lineage>
</organism>
<keyword evidence="2" id="KW-0479">Metal-binding</keyword>
<dbReference type="InterPro" id="IPR050341">
    <property type="entry name" value="PP1_catalytic_subunit"/>
</dbReference>
<dbReference type="GO" id="GO:0046872">
    <property type="term" value="F:metal ion binding"/>
    <property type="evidence" value="ECO:0007669"/>
    <property type="project" value="UniProtKB-KW"/>
</dbReference>
<comment type="catalytic activity">
    <reaction evidence="6">
        <text>O-phospho-L-seryl-[protein] + H2O = L-seryl-[protein] + phosphate</text>
        <dbReference type="Rhea" id="RHEA:20629"/>
        <dbReference type="Rhea" id="RHEA-COMP:9863"/>
        <dbReference type="Rhea" id="RHEA-COMP:11604"/>
        <dbReference type="ChEBI" id="CHEBI:15377"/>
        <dbReference type="ChEBI" id="CHEBI:29999"/>
        <dbReference type="ChEBI" id="CHEBI:43474"/>
        <dbReference type="ChEBI" id="CHEBI:83421"/>
        <dbReference type="EC" id="3.1.3.16"/>
    </reaction>
</comment>
<dbReference type="InterPro" id="IPR004843">
    <property type="entry name" value="Calcineurin-like_PHP"/>
</dbReference>
<evidence type="ECO:0000259" key="10">
    <source>
        <dbReference type="PROSITE" id="PS00125"/>
    </source>
</evidence>
<comment type="caution">
    <text evidence="11">The sequence shown here is derived from an EMBL/GenBank/DDBJ whole genome shotgun (WGS) entry which is preliminary data.</text>
</comment>
<proteinExistence type="inferred from homology"/>
<dbReference type="EC" id="3.1.3.16" evidence="8"/>
<dbReference type="PANTHER" id="PTHR11668:SF300">
    <property type="entry name" value="SERINE_THREONINE-PROTEIN PHOSPHATASE"/>
    <property type="match status" value="1"/>
</dbReference>
<dbReference type="GO" id="GO:0004722">
    <property type="term" value="F:protein serine/threonine phosphatase activity"/>
    <property type="evidence" value="ECO:0007669"/>
    <property type="project" value="UniProtKB-EC"/>
</dbReference>
<dbReference type="AlphaFoldDB" id="A0AA36G534"/>
<dbReference type="PRINTS" id="PR00114">
    <property type="entry name" value="STPHPHTASE"/>
</dbReference>
<evidence type="ECO:0000256" key="9">
    <source>
        <dbReference type="SAM" id="MobiDB-lite"/>
    </source>
</evidence>
<keyword evidence="4" id="KW-0904">Protein phosphatase</keyword>
<dbReference type="Proteomes" id="UP001177023">
    <property type="component" value="Unassembled WGS sequence"/>
</dbReference>
<dbReference type="Pfam" id="PF00149">
    <property type="entry name" value="Metallophos"/>
    <property type="match status" value="1"/>
</dbReference>
<evidence type="ECO:0000256" key="4">
    <source>
        <dbReference type="ARBA" id="ARBA00022912"/>
    </source>
</evidence>